<dbReference type="EMBL" id="MT144221">
    <property type="protein sequence ID" value="QJA50851.1"/>
    <property type="molecule type" value="Genomic_DNA"/>
</dbReference>
<accession>A0A6H1ZTW1</accession>
<dbReference type="AlphaFoldDB" id="A0A6H1ZTW1"/>
<proteinExistence type="predicted"/>
<name>A0A6H1ZTW1_9ZZZZ</name>
<protein>
    <submittedName>
        <fullName evidence="1">Uncharacterized protein</fullName>
    </submittedName>
</protein>
<gene>
    <name evidence="1" type="ORF">TM448A01913_0006</name>
</gene>
<evidence type="ECO:0000313" key="1">
    <source>
        <dbReference type="EMBL" id="QJA50851.1"/>
    </source>
</evidence>
<reference evidence="1" key="1">
    <citation type="submission" date="2020-03" db="EMBL/GenBank/DDBJ databases">
        <title>The deep terrestrial virosphere.</title>
        <authorList>
            <person name="Holmfeldt K."/>
            <person name="Nilsson E."/>
            <person name="Simone D."/>
            <person name="Lopez-Fernandez M."/>
            <person name="Wu X."/>
            <person name="de Brujin I."/>
            <person name="Lundin D."/>
            <person name="Andersson A."/>
            <person name="Bertilsson S."/>
            <person name="Dopson M."/>
        </authorList>
    </citation>
    <scope>NUCLEOTIDE SEQUENCE</scope>
    <source>
        <strain evidence="1">TM448A01913</strain>
    </source>
</reference>
<sequence>MIGLMGVKNDGKTLVTPNGTDLFPVPFGIAWCIQRIQHWIAQKTWRCK</sequence>
<organism evidence="1">
    <name type="scientific">viral metagenome</name>
    <dbReference type="NCBI Taxonomy" id="1070528"/>
    <lineage>
        <taxon>unclassified sequences</taxon>
        <taxon>metagenomes</taxon>
        <taxon>organismal metagenomes</taxon>
    </lineage>
</organism>